<dbReference type="EMBL" id="AZBU02000003">
    <property type="protein sequence ID" value="TKR89485.1"/>
    <property type="molecule type" value="Genomic_DNA"/>
</dbReference>
<keyword evidence="5" id="KW-1185">Reference proteome</keyword>
<reference evidence="4 5" key="1">
    <citation type="journal article" date="2015" name="Genome Biol.">
        <title>Comparative genomics of Steinernema reveals deeply conserved gene regulatory networks.</title>
        <authorList>
            <person name="Dillman A.R."/>
            <person name="Macchietto M."/>
            <person name="Porter C.F."/>
            <person name="Rogers A."/>
            <person name="Williams B."/>
            <person name="Antoshechkin I."/>
            <person name="Lee M.M."/>
            <person name="Goodwin Z."/>
            <person name="Lu X."/>
            <person name="Lewis E.E."/>
            <person name="Goodrich-Blair H."/>
            <person name="Stock S.P."/>
            <person name="Adams B.J."/>
            <person name="Sternberg P.W."/>
            <person name="Mortazavi A."/>
        </authorList>
    </citation>
    <scope>NUCLEOTIDE SEQUENCE [LARGE SCALE GENOMIC DNA]</scope>
    <source>
        <strain evidence="4 5">ALL</strain>
    </source>
</reference>
<evidence type="ECO:0000256" key="1">
    <source>
        <dbReference type="ARBA" id="ARBA00038178"/>
    </source>
</evidence>
<dbReference type="AlphaFoldDB" id="A0A4V6A562"/>
<organism evidence="4 5">
    <name type="scientific">Steinernema carpocapsae</name>
    <name type="common">Entomopathogenic nematode</name>
    <dbReference type="NCBI Taxonomy" id="34508"/>
    <lineage>
        <taxon>Eukaryota</taxon>
        <taxon>Metazoa</taxon>
        <taxon>Ecdysozoa</taxon>
        <taxon>Nematoda</taxon>
        <taxon>Chromadorea</taxon>
        <taxon>Rhabditida</taxon>
        <taxon>Tylenchina</taxon>
        <taxon>Panagrolaimomorpha</taxon>
        <taxon>Strongyloidoidea</taxon>
        <taxon>Steinernematidae</taxon>
        <taxon>Steinernema</taxon>
    </lineage>
</organism>
<feature type="domain" description="UDENN" evidence="3">
    <location>
        <begin position="5"/>
        <end position="489"/>
    </location>
</feature>
<evidence type="ECO:0000256" key="2">
    <source>
        <dbReference type="SAM" id="MobiDB-lite"/>
    </source>
</evidence>
<evidence type="ECO:0000313" key="5">
    <source>
        <dbReference type="Proteomes" id="UP000298663"/>
    </source>
</evidence>
<sequence length="559" mass="62061">MHPILHVVVVGFHHKRGAQIDYCYPPLKGEGDDGIPQAWAGLPTLALPDGAHHVEDDVIFFLLPALDDPNRSVFGISCYRQIASEDLISKGTDVTRSSVQKSVCVLSTVPLFGVVKAKLELITQAYFNERDFTKVEVLSQMYSNLCDMFNYEQLDSASAYMDIPVTSLLKTFKHRTLVLFKLLMLEKKVVFNIFPVRRLGEIMIGLCSLFPGLVEDGLFEAANYTAKPIATPAPSEADTSSESQSVKGGDGGAEDVFVKKETAPSEVSLMNRLTDLIGSGALRQRKELVCEAREGLIAPTGIATDSYGLPLHLFTKGSLFHPYLSISYLDMIRADSTRAYCIGATNALFKQRRDQIDVIVTLDETGEGIVDIINPDLKRQLTLTAADLRFTDFLIKMVETRADPAAFDGGDDWIRHQFQAYLLSLLASVRGDMVNTLGDYGDLFVDAWRGKHNFRIWTCGDHPDISSAVPGHPFAGQLGMNDVFLRMEHTIGGSEHGRKIASTIFDGEVHDGHRKQSEVEHFVVVSRSDERKQRRIRRGTKAPRAAVKCAMLRVYYIVN</sequence>
<dbReference type="Pfam" id="PF09794">
    <property type="entry name" value="Avl9"/>
    <property type="match status" value="1"/>
</dbReference>
<proteinExistence type="inferred from homology"/>
<comment type="caution">
    <text evidence="4">The sequence shown here is derived from an EMBL/GenBank/DDBJ whole genome shotgun (WGS) entry which is preliminary data.</text>
</comment>
<dbReference type="InterPro" id="IPR037516">
    <property type="entry name" value="Tripartite_DENN"/>
</dbReference>
<reference evidence="4 5" key="2">
    <citation type="journal article" date="2019" name="G3 (Bethesda)">
        <title>Hybrid Assembly of the Genome of the Entomopathogenic Nematode Steinernema carpocapsae Identifies the X-Chromosome.</title>
        <authorList>
            <person name="Serra L."/>
            <person name="Macchietto M."/>
            <person name="Macias-Munoz A."/>
            <person name="McGill C.J."/>
            <person name="Rodriguez I.M."/>
            <person name="Rodriguez B."/>
            <person name="Murad R."/>
            <person name="Mortazavi A."/>
        </authorList>
    </citation>
    <scope>NUCLEOTIDE SEQUENCE [LARGE SCALE GENOMIC DNA]</scope>
    <source>
        <strain evidence="4 5">ALL</strain>
    </source>
</reference>
<protein>
    <recommendedName>
        <fullName evidence="3">UDENN domain-containing protein</fullName>
    </recommendedName>
</protein>
<dbReference type="InterPro" id="IPR051731">
    <property type="entry name" value="DENND11/AVL9_GEFs"/>
</dbReference>
<dbReference type="OrthoDB" id="26278at2759"/>
<feature type="region of interest" description="Disordered" evidence="2">
    <location>
        <begin position="230"/>
        <end position="252"/>
    </location>
</feature>
<accession>A0A4V6A562</accession>
<evidence type="ECO:0000259" key="3">
    <source>
        <dbReference type="PROSITE" id="PS50211"/>
    </source>
</evidence>
<dbReference type="InterPro" id="IPR018307">
    <property type="entry name" value="ABL9/DENND6_dom"/>
</dbReference>
<dbReference type="GO" id="GO:0005737">
    <property type="term" value="C:cytoplasm"/>
    <property type="evidence" value="ECO:0007669"/>
    <property type="project" value="TreeGrafter"/>
</dbReference>
<evidence type="ECO:0000313" key="4">
    <source>
        <dbReference type="EMBL" id="TKR89485.1"/>
    </source>
</evidence>
<dbReference type="PANTHER" id="PTHR31017">
    <property type="entry name" value="LATE SECRETORY PATHWAY PROTEIN AVL9-RELATED"/>
    <property type="match status" value="1"/>
</dbReference>
<dbReference type="PROSITE" id="PS50211">
    <property type="entry name" value="DENN"/>
    <property type="match status" value="1"/>
</dbReference>
<comment type="similarity">
    <text evidence="1">Belongs to the AVL9 family.</text>
</comment>
<feature type="compositionally biased region" description="Polar residues" evidence="2">
    <location>
        <begin position="237"/>
        <end position="246"/>
    </location>
</feature>
<dbReference type="Proteomes" id="UP000298663">
    <property type="component" value="Unassembled WGS sequence"/>
</dbReference>
<gene>
    <name evidence="4" type="ORF">L596_013582</name>
</gene>
<name>A0A4V6A562_STECR</name>
<dbReference type="PANTHER" id="PTHR31017:SF1">
    <property type="entry name" value="LATE SECRETORY PATHWAY PROTEIN AVL9 HOMOLOG"/>
    <property type="match status" value="1"/>
</dbReference>